<dbReference type="PANTHER" id="PTHR46116">
    <property type="entry name" value="(E3-INDEPENDENT) E2 UBIQUITIN-CONJUGATING ENZYME"/>
    <property type="match status" value="1"/>
</dbReference>
<sequence>MSYKAKLADFIKKEKLSEEAHEPNPLSIDICPDQATPKRSLWGKFEQKMRKRKKDSETNFLPPATDYPSASFNESQASKRDVNVLGLSGSFQDNRGTDRDADIKNALAYDPFHSLSSSSSNAWLATAFSKTADHTISHSQPHSPAQVLADYHLHCQEIYDHASLSMANDKSLTNPLGKPIGRIESEPPSAYYSDCAYDPAHDDFPPLPIKKTPNANAAPIWGQKNTESAIDRKVAQHPATYLGTPKQLYAQFANPSLDTMKKVAVPNGNRAIPRTFVPGQTTSLYVHTLSLISTLDSLTSSSSPTTATSPQHAIATEPNISLPTPPSEEEQHLRKFVQQMTQHKCPGCNRDGSLFQACTVFDHTEKILLSKKPHCIFKCKHSRCGVSYCPGCSQPSRAAATSSRPSTISMINGTGASEWCCSSARLFFIFLLLCGPHPHPRDGLASLLQDRQVEVKIGALRGSVTSSPDESASENPQPLVGPAIGTGYGRSGDYISPGGGFSQRISEKSLELLPELFAKLRGAWPSTMNLSEFDQNPPALLLAMARRSPLMVKVAELLRDDCIEEVMHRAALYHSMFDFIHIVIAHPFSAPLVRDLRTEYSLSRTLLPVCFGTGYILAPAMQQTCPASSKGKGKAKSLYEPPQDTLQALASFLSSLTDQSGAVMRYLDAGSQGATQTLAMCQRICYLSDELQRLTVHVAEVAEVSGPARASSSSNESAAASIAVVSSEEAHGKKLEEMRAWLSKNKVAEIETDDWLHGYSFCEKLTKTAGSVPKPGRIKRIVCELSMLRTSLPEGIFVRHDSSRLDAMKVLIVGPEDTPYENGLFEFDLFCPLEYPNKPPVMEFKTTRSGRKFNPNLYVDGKICLSLLGTWSGETWCPKTSTLLQLLVSIQAMIFCPDPIWNEPGNAGDLGARASELYNWEMRADTLVFAMSDWLSERQTDAAGSATGNGLWDEVVRNHFGLRWRQILETAIRWEKENDPGVSFSASGLKFIMPGKCAAKRFRVGIRRLKWYFAEWARAEDETDLVKNEPQDESEADMYSTSGAGLETDNGSNGFALNSSPNSLGSLDSSE</sequence>
<feature type="region of interest" description="Disordered" evidence="3">
    <location>
        <begin position="300"/>
        <end position="327"/>
    </location>
</feature>
<dbReference type="GO" id="GO:0016740">
    <property type="term" value="F:transferase activity"/>
    <property type="evidence" value="ECO:0007669"/>
    <property type="project" value="UniProtKB-KW"/>
</dbReference>
<dbReference type="OrthoDB" id="47801at2759"/>
<keyword evidence="2" id="KW-0833">Ubl conjugation pathway</keyword>
<dbReference type="EMBL" id="LFIV01000172">
    <property type="protein sequence ID" value="KZL66546.1"/>
    <property type="molecule type" value="Genomic_DNA"/>
</dbReference>
<gene>
    <name evidence="5" type="ORF">CT0861_12108</name>
</gene>
<feature type="region of interest" description="Disordered" evidence="3">
    <location>
        <begin position="14"/>
        <end position="33"/>
    </location>
</feature>
<dbReference type="InterPro" id="IPR000608">
    <property type="entry name" value="UBC"/>
</dbReference>
<dbReference type="STRING" id="708197.A0A166PA80"/>
<proteinExistence type="predicted"/>
<feature type="compositionally biased region" description="Low complexity" evidence="3">
    <location>
        <begin position="1057"/>
        <end position="1071"/>
    </location>
</feature>
<keyword evidence="6" id="KW-1185">Reference proteome</keyword>
<feature type="region of interest" description="Disordered" evidence="3">
    <location>
        <begin position="47"/>
        <end position="75"/>
    </location>
</feature>
<dbReference type="Pfam" id="PF00179">
    <property type="entry name" value="UQ_con"/>
    <property type="match status" value="1"/>
</dbReference>
<dbReference type="InterPro" id="IPR016135">
    <property type="entry name" value="UBQ-conjugating_enzyme/RWD"/>
</dbReference>
<name>A0A166PA80_9PEZI</name>
<dbReference type="SMART" id="SM00212">
    <property type="entry name" value="UBCc"/>
    <property type="match status" value="1"/>
</dbReference>
<reference evidence="5 6" key="1">
    <citation type="submission" date="2015-06" db="EMBL/GenBank/DDBJ databases">
        <title>Survival trade-offs in plant roots during colonization by closely related pathogenic and mutualistic fungi.</title>
        <authorList>
            <person name="Hacquard S."/>
            <person name="Kracher B."/>
            <person name="Hiruma K."/>
            <person name="Weinman A."/>
            <person name="Muench P."/>
            <person name="Garrido Oter R."/>
            <person name="Ver Loren van Themaat E."/>
            <person name="Dallerey J.-F."/>
            <person name="Damm U."/>
            <person name="Henrissat B."/>
            <person name="Lespinet O."/>
            <person name="Thon M."/>
            <person name="Kemen E."/>
            <person name="McHardy A.C."/>
            <person name="Schulze-Lefert P."/>
            <person name="O'Connell R.J."/>
        </authorList>
    </citation>
    <scope>NUCLEOTIDE SEQUENCE [LARGE SCALE GENOMIC DNA]</scope>
    <source>
        <strain evidence="5 6">0861</strain>
    </source>
</reference>
<feature type="compositionally biased region" description="Polar residues" evidence="3">
    <location>
        <begin position="1039"/>
        <end position="1056"/>
    </location>
</feature>
<evidence type="ECO:0000313" key="6">
    <source>
        <dbReference type="Proteomes" id="UP000076552"/>
    </source>
</evidence>
<feature type="domain" description="UBC core" evidence="4">
    <location>
        <begin position="776"/>
        <end position="931"/>
    </location>
</feature>
<evidence type="ECO:0000256" key="2">
    <source>
        <dbReference type="ARBA" id="ARBA00022786"/>
    </source>
</evidence>
<dbReference type="PROSITE" id="PS50127">
    <property type="entry name" value="UBC_2"/>
    <property type="match status" value="1"/>
</dbReference>
<evidence type="ECO:0000313" key="5">
    <source>
        <dbReference type="EMBL" id="KZL66546.1"/>
    </source>
</evidence>
<comment type="caution">
    <text evidence="5">The sequence shown here is derived from an EMBL/GenBank/DDBJ whole genome shotgun (WGS) entry which is preliminary data.</text>
</comment>
<keyword evidence="1" id="KW-0808">Transferase</keyword>
<feature type="compositionally biased region" description="Low complexity" evidence="3">
    <location>
        <begin position="300"/>
        <end position="309"/>
    </location>
</feature>
<protein>
    <submittedName>
        <fullName evidence="5">Ubiquitin-conjugating enzyme</fullName>
    </submittedName>
</protein>
<dbReference type="Gene3D" id="3.10.110.10">
    <property type="entry name" value="Ubiquitin Conjugating Enzyme"/>
    <property type="match status" value="1"/>
</dbReference>
<evidence type="ECO:0000256" key="3">
    <source>
        <dbReference type="SAM" id="MobiDB-lite"/>
    </source>
</evidence>
<dbReference type="Proteomes" id="UP000076552">
    <property type="component" value="Unassembled WGS sequence"/>
</dbReference>
<accession>A0A166PA80</accession>
<feature type="region of interest" description="Disordered" evidence="3">
    <location>
        <begin position="463"/>
        <end position="482"/>
    </location>
</feature>
<organism evidence="5 6">
    <name type="scientific">Colletotrichum tofieldiae</name>
    <dbReference type="NCBI Taxonomy" id="708197"/>
    <lineage>
        <taxon>Eukaryota</taxon>
        <taxon>Fungi</taxon>
        <taxon>Dikarya</taxon>
        <taxon>Ascomycota</taxon>
        <taxon>Pezizomycotina</taxon>
        <taxon>Sordariomycetes</taxon>
        <taxon>Hypocreomycetidae</taxon>
        <taxon>Glomerellales</taxon>
        <taxon>Glomerellaceae</taxon>
        <taxon>Colletotrichum</taxon>
        <taxon>Colletotrichum spaethianum species complex</taxon>
    </lineage>
</organism>
<evidence type="ECO:0000259" key="4">
    <source>
        <dbReference type="PROSITE" id="PS50127"/>
    </source>
</evidence>
<feature type="region of interest" description="Disordered" evidence="3">
    <location>
        <begin position="1023"/>
        <end position="1071"/>
    </location>
</feature>
<evidence type="ECO:0000256" key="1">
    <source>
        <dbReference type="ARBA" id="ARBA00022679"/>
    </source>
</evidence>
<dbReference type="SUPFAM" id="SSF54495">
    <property type="entry name" value="UBC-like"/>
    <property type="match status" value="1"/>
</dbReference>
<dbReference type="AlphaFoldDB" id="A0A166PA80"/>
<feature type="compositionally biased region" description="Polar residues" evidence="3">
    <location>
        <begin position="463"/>
        <end position="476"/>
    </location>
</feature>